<sequence length="52" mass="5893">MDKIIVIKGAKKEESSSLGDSSLESLVRFFCIIGLFDSCWFFSRYSNLVIVI</sequence>
<proteinExistence type="predicted"/>
<keyword evidence="2" id="KW-1185">Reference proteome</keyword>
<dbReference type="Proteomes" id="UP000198668">
    <property type="component" value="Unassembled WGS sequence"/>
</dbReference>
<dbReference type="EMBL" id="FOQE01000010">
    <property type="protein sequence ID" value="SFH66931.1"/>
    <property type="molecule type" value="Genomic_DNA"/>
</dbReference>
<reference evidence="1 2" key="1">
    <citation type="submission" date="2016-10" db="EMBL/GenBank/DDBJ databases">
        <authorList>
            <person name="de Groot N.N."/>
        </authorList>
    </citation>
    <scope>NUCLEOTIDE SEQUENCE [LARGE SCALE GENOMIC DNA]</scope>
    <source>
        <strain evidence="1 2">DSM 27630</strain>
    </source>
</reference>
<gene>
    <name evidence="1" type="ORF">SAMN04489868_11073</name>
</gene>
<evidence type="ECO:0000313" key="2">
    <source>
        <dbReference type="Proteomes" id="UP000198668"/>
    </source>
</evidence>
<evidence type="ECO:0000313" key="1">
    <source>
        <dbReference type="EMBL" id="SFH66931.1"/>
    </source>
</evidence>
<accession>A0A1I3BYW1</accession>
<protein>
    <submittedName>
        <fullName evidence="1">Uncharacterized protein</fullName>
    </submittedName>
</protein>
<organism evidence="1 2">
    <name type="scientific">Pisciglobus halotolerans</name>
    <dbReference type="NCBI Taxonomy" id="745365"/>
    <lineage>
        <taxon>Bacteria</taxon>
        <taxon>Bacillati</taxon>
        <taxon>Bacillota</taxon>
        <taxon>Bacilli</taxon>
        <taxon>Lactobacillales</taxon>
        <taxon>Carnobacteriaceae</taxon>
    </lineage>
</organism>
<dbReference type="AlphaFoldDB" id="A0A1I3BYW1"/>
<name>A0A1I3BYW1_9LACT</name>